<organism evidence="3 4">
    <name type="scientific">Leucocoprinus leucothites</name>
    <dbReference type="NCBI Taxonomy" id="201217"/>
    <lineage>
        <taxon>Eukaryota</taxon>
        <taxon>Fungi</taxon>
        <taxon>Dikarya</taxon>
        <taxon>Basidiomycota</taxon>
        <taxon>Agaricomycotina</taxon>
        <taxon>Agaricomycetes</taxon>
        <taxon>Agaricomycetidae</taxon>
        <taxon>Agaricales</taxon>
        <taxon>Agaricineae</taxon>
        <taxon>Agaricaceae</taxon>
        <taxon>Leucocoprinus</taxon>
    </lineage>
</organism>
<keyword evidence="1" id="KW-0472">Membrane</keyword>
<comment type="caution">
    <text evidence="3">The sequence shown here is derived from an EMBL/GenBank/DDBJ whole genome shotgun (WGS) entry which is preliminary data.</text>
</comment>
<keyword evidence="4" id="KW-1185">Reference proteome</keyword>
<dbReference type="InterPro" id="IPR006076">
    <property type="entry name" value="FAD-dep_OxRdtase"/>
</dbReference>
<evidence type="ECO:0000259" key="2">
    <source>
        <dbReference type="Pfam" id="PF01266"/>
    </source>
</evidence>
<sequence length="421" mass="44913">MTSQQSPSIVIIGGGIIGCTAAYYLSQRSGYQITLLEASKHGIAQGASGKAGGLVAKWAYPKELVNVSFREHVALAEKLDGASRWGWRYVNCGSWEGRGEELDERNEGLGADGHKLKKKSLEKTLGLMDGGATKEGHRARKETGLPDDLTWVSEDLTTAYSPIAPAGDTAQVYPYEFTSSMLELARSNGVEFISGRATSIEFDGHTAESLGRKVTGVEYRDPFTGSTKTIQCSHVVLAAGAWSPTLLPSLPIAPTRAHSITLRPSEHDVISPYVLFTDIKLPPSTGGRSTDASPEIYARPNNQVYACGPGDDSPLPETVDDVEIDEAACNSVRRHVSSISKQLRAATVDKRQACFLPYVSAGGGPVIGEAKDIAGGLIVAVGHTCWGICNAPGTAKAIAELVEYGEVRCANLKKLHPSRFL</sequence>
<dbReference type="Proteomes" id="UP000559027">
    <property type="component" value="Unassembled WGS sequence"/>
</dbReference>
<dbReference type="Gene3D" id="3.30.9.10">
    <property type="entry name" value="D-Amino Acid Oxidase, subunit A, domain 2"/>
    <property type="match status" value="1"/>
</dbReference>
<dbReference type="Pfam" id="PF01266">
    <property type="entry name" value="DAO"/>
    <property type="match status" value="1"/>
</dbReference>
<dbReference type="OrthoDB" id="498204at2759"/>
<evidence type="ECO:0000256" key="1">
    <source>
        <dbReference type="SAM" id="Phobius"/>
    </source>
</evidence>
<reference evidence="3 4" key="1">
    <citation type="journal article" date="2020" name="ISME J.">
        <title>Uncovering the hidden diversity of litter-decomposition mechanisms in mushroom-forming fungi.</title>
        <authorList>
            <person name="Floudas D."/>
            <person name="Bentzer J."/>
            <person name="Ahren D."/>
            <person name="Johansson T."/>
            <person name="Persson P."/>
            <person name="Tunlid A."/>
        </authorList>
    </citation>
    <scope>NUCLEOTIDE SEQUENCE [LARGE SCALE GENOMIC DNA]</scope>
    <source>
        <strain evidence="3 4">CBS 146.42</strain>
    </source>
</reference>
<dbReference type="GO" id="GO:0005829">
    <property type="term" value="C:cytosol"/>
    <property type="evidence" value="ECO:0007669"/>
    <property type="project" value="GOC"/>
</dbReference>
<feature type="transmembrane region" description="Helical" evidence="1">
    <location>
        <begin position="6"/>
        <end position="25"/>
    </location>
</feature>
<evidence type="ECO:0000313" key="4">
    <source>
        <dbReference type="Proteomes" id="UP000559027"/>
    </source>
</evidence>
<gene>
    <name evidence="3" type="ORF">D9756_009859</name>
</gene>
<dbReference type="GO" id="GO:0005770">
    <property type="term" value="C:late endosome"/>
    <property type="evidence" value="ECO:0007669"/>
    <property type="project" value="TreeGrafter"/>
</dbReference>
<dbReference type="InterPro" id="IPR036188">
    <property type="entry name" value="FAD/NAD-bd_sf"/>
</dbReference>
<keyword evidence="1" id="KW-1133">Transmembrane helix</keyword>
<accession>A0A8H5FTM7</accession>
<dbReference type="SUPFAM" id="SSF51905">
    <property type="entry name" value="FAD/NAD(P)-binding domain"/>
    <property type="match status" value="1"/>
</dbReference>
<proteinExistence type="predicted"/>
<evidence type="ECO:0000313" key="3">
    <source>
        <dbReference type="EMBL" id="KAF5348761.1"/>
    </source>
</evidence>
<dbReference type="GO" id="GO:0042147">
    <property type="term" value="P:retrograde transport, endosome to Golgi"/>
    <property type="evidence" value="ECO:0007669"/>
    <property type="project" value="TreeGrafter"/>
</dbReference>
<dbReference type="PANTHER" id="PTHR13847:SF185">
    <property type="entry name" value="FAD DEPENDENT OXIDOREDUCTASE SUPERFAMILY (AFU_ORTHOLOGUE AFUA_3G02360)"/>
    <property type="match status" value="1"/>
</dbReference>
<protein>
    <recommendedName>
        <fullName evidence="2">FAD dependent oxidoreductase domain-containing protein</fullName>
    </recommendedName>
</protein>
<dbReference type="Gene3D" id="3.50.50.60">
    <property type="entry name" value="FAD/NAD(P)-binding domain"/>
    <property type="match status" value="1"/>
</dbReference>
<dbReference type="EMBL" id="JAACJO010000018">
    <property type="protein sequence ID" value="KAF5348761.1"/>
    <property type="molecule type" value="Genomic_DNA"/>
</dbReference>
<feature type="domain" description="FAD dependent oxidoreductase" evidence="2">
    <location>
        <begin position="9"/>
        <end position="401"/>
    </location>
</feature>
<dbReference type="AlphaFoldDB" id="A0A8H5FTM7"/>
<name>A0A8H5FTM7_9AGAR</name>
<dbReference type="PANTHER" id="PTHR13847">
    <property type="entry name" value="SARCOSINE DEHYDROGENASE-RELATED"/>
    <property type="match status" value="1"/>
</dbReference>
<keyword evidence="1" id="KW-0812">Transmembrane</keyword>